<protein>
    <submittedName>
        <fullName evidence="1">Uncharacterized protein</fullName>
    </submittedName>
</protein>
<reference evidence="2" key="1">
    <citation type="journal article" date="2015" name="Nat. Genet.">
        <title>The genome and transcriptome of the zoonotic hookworm Ancylostoma ceylanicum identify infection-specific gene families.</title>
        <authorList>
            <person name="Schwarz E.M."/>
            <person name="Hu Y."/>
            <person name="Antoshechkin I."/>
            <person name="Miller M.M."/>
            <person name="Sternberg P.W."/>
            <person name="Aroian R.V."/>
        </authorList>
    </citation>
    <scope>NUCLEOTIDE SEQUENCE</scope>
    <source>
        <strain evidence="2">HY135</strain>
    </source>
</reference>
<accession>A0A016T6B7</accession>
<sequence length="70" mass="8538">MIRELLDLTRAAGYISSGQSFPSSPSWWPKWSNRDWGQQWNWHRKTPWSTKHKVVSGMFYWPTFRLLRLR</sequence>
<organism evidence="1 2">
    <name type="scientific">Ancylostoma ceylanicum</name>
    <dbReference type="NCBI Taxonomy" id="53326"/>
    <lineage>
        <taxon>Eukaryota</taxon>
        <taxon>Metazoa</taxon>
        <taxon>Ecdysozoa</taxon>
        <taxon>Nematoda</taxon>
        <taxon>Chromadorea</taxon>
        <taxon>Rhabditida</taxon>
        <taxon>Rhabditina</taxon>
        <taxon>Rhabditomorpha</taxon>
        <taxon>Strongyloidea</taxon>
        <taxon>Ancylostomatidae</taxon>
        <taxon>Ancylostomatinae</taxon>
        <taxon>Ancylostoma</taxon>
    </lineage>
</organism>
<gene>
    <name evidence="1" type="primary">Acey_s0133.g1748</name>
    <name evidence="1" type="ORF">Y032_0133g1748</name>
</gene>
<dbReference type="AlphaFoldDB" id="A0A016T6B7"/>
<keyword evidence="2" id="KW-1185">Reference proteome</keyword>
<evidence type="ECO:0000313" key="1">
    <source>
        <dbReference type="EMBL" id="EYB98171.1"/>
    </source>
</evidence>
<dbReference type="Proteomes" id="UP000024635">
    <property type="component" value="Unassembled WGS sequence"/>
</dbReference>
<comment type="caution">
    <text evidence="1">The sequence shown here is derived from an EMBL/GenBank/DDBJ whole genome shotgun (WGS) entry which is preliminary data.</text>
</comment>
<evidence type="ECO:0000313" key="2">
    <source>
        <dbReference type="Proteomes" id="UP000024635"/>
    </source>
</evidence>
<dbReference type="EMBL" id="JARK01001469">
    <property type="protein sequence ID" value="EYB98171.1"/>
    <property type="molecule type" value="Genomic_DNA"/>
</dbReference>
<name>A0A016T6B7_9BILA</name>
<proteinExistence type="predicted"/>